<dbReference type="SUPFAM" id="SSF101756">
    <property type="entry name" value="Hypothetical protein YgiW"/>
    <property type="match status" value="1"/>
</dbReference>
<evidence type="ECO:0000313" key="3">
    <source>
        <dbReference type="Proteomes" id="UP000664771"/>
    </source>
</evidence>
<dbReference type="Proteomes" id="UP000664771">
    <property type="component" value="Unassembled WGS sequence"/>
</dbReference>
<evidence type="ECO:0000256" key="1">
    <source>
        <dbReference type="SAM" id="MobiDB-lite"/>
    </source>
</evidence>
<accession>A0ABS3LTB5</accession>
<comment type="caution">
    <text evidence="2">The sequence shown here is derived from an EMBL/GenBank/DDBJ whole genome shotgun (WGS) entry which is preliminary data.</text>
</comment>
<proteinExistence type="predicted"/>
<reference evidence="2 3" key="1">
    <citation type="submission" date="2021-03" db="EMBL/GenBank/DDBJ databases">
        <title>The complete genome sequence of Acetobacter sacchari TBRC 11175.</title>
        <authorList>
            <person name="Charoenyingcharoen P."/>
            <person name="Yukphan P."/>
        </authorList>
    </citation>
    <scope>NUCLEOTIDE SEQUENCE [LARGE SCALE GENOMIC DNA]</scope>
    <source>
        <strain evidence="2 3">TBRC 11175</strain>
    </source>
</reference>
<feature type="compositionally biased region" description="Pro residues" evidence="1">
    <location>
        <begin position="146"/>
        <end position="160"/>
    </location>
</feature>
<protein>
    <submittedName>
        <fullName evidence="2">Uncharacterized protein</fullName>
    </submittedName>
</protein>
<feature type="region of interest" description="Disordered" evidence="1">
    <location>
        <begin position="123"/>
        <end position="180"/>
    </location>
</feature>
<dbReference type="RefSeq" id="WP_207879950.1">
    <property type="nucleotide sequence ID" value="NZ_JAFVMF010000004.1"/>
</dbReference>
<name>A0ABS3LTB5_9PROT</name>
<gene>
    <name evidence="2" type="ORF">J2D73_04965</name>
</gene>
<evidence type="ECO:0000313" key="2">
    <source>
        <dbReference type="EMBL" id="MBO1359148.1"/>
    </source>
</evidence>
<organism evidence="2 3">
    <name type="scientific">Acetobacter sacchari</name>
    <dbReference type="NCBI Taxonomy" id="2661687"/>
    <lineage>
        <taxon>Bacteria</taxon>
        <taxon>Pseudomonadati</taxon>
        <taxon>Pseudomonadota</taxon>
        <taxon>Alphaproteobacteria</taxon>
        <taxon>Acetobacterales</taxon>
        <taxon>Acetobacteraceae</taxon>
        <taxon>Acetobacter</taxon>
    </lineage>
</organism>
<dbReference type="InterPro" id="IPR036700">
    <property type="entry name" value="BOBF_sf"/>
</dbReference>
<sequence length="180" mass="18822">MSVEKSRRYRTAASAIGLLLVGGIIGNGVASFRRPVIETAPIAPVAINRLPQSRGPVTVKARVAEVFGHDAILDDGTGRILVELGHGPDRDGLLTVGRTLTAQGRFGHGVLHARFVVAENGDVVEVEPPPPPHHHRHGPPDGRDGSPPPDGPKPPPPPPGADHAQPIAPSTQDVGQTPHQ</sequence>
<keyword evidence="3" id="KW-1185">Reference proteome</keyword>
<dbReference type="EMBL" id="JAFVMF010000004">
    <property type="protein sequence ID" value="MBO1359148.1"/>
    <property type="molecule type" value="Genomic_DNA"/>
</dbReference>
<feature type="compositionally biased region" description="Polar residues" evidence="1">
    <location>
        <begin position="168"/>
        <end position="180"/>
    </location>
</feature>